<feature type="compositionally biased region" description="Polar residues" evidence="1">
    <location>
        <begin position="1"/>
        <end position="15"/>
    </location>
</feature>
<feature type="region of interest" description="Disordered" evidence="1">
    <location>
        <begin position="1"/>
        <end position="29"/>
    </location>
</feature>
<name>A0A2H3U5W9_FUSOX</name>
<accession>A0A2H3U5W9</accession>
<sequence length="92" mass="10627">MNSEANNKTNYTTSLKPGHKATTRRGVRQRAGRAESFITKAQYNEDSVLWLSLDIHLAVAFALKIEESVRMENRFRPAQYKFEENLRIKAVL</sequence>
<evidence type="ECO:0000313" key="2">
    <source>
        <dbReference type="EMBL" id="SCO92310.1"/>
    </source>
</evidence>
<evidence type="ECO:0000256" key="1">
    <source>
        <dbReference type="SAM" id="MobiDB-lite"/>
    </source>
</evidence>
<feature type="compositionally biased region" description="Basic residues" evidence="1">
    <location>
        <begin position="17"/>
        <end position="29"/>
    </location>
</feature>
<gene>
    <name evidence="2" type="ORF">FRV6_16438</name>
</gene>
<dbReference type="Proteomes" id="UP000219369">
    <property type="component" value="Unassembled WGS sequence"/>
</dbReference>
<proteinExistence type="predicted"/>
<reference evidence="3" key="1">
    <citation type="submission" date="2016-09" db="EMBL/GenBank/DDBJ databases">
        <authorList>
            <person name="Guldener U."/>
        </authorList>
    </citation>
    <scope>NUCLEOTIDE SEQUENCE [LARGE SCALE GENOMIC DNA]</scope>
    <source>
        <strain evidence="3">V64-1</strain>
    </source>
</reference>
<dbReference type="EMBL" id="FMJY01000010">
    <property type="protein sequence ID" value="SCO92310.1"/>
    <property type="molecule type" value="Genomic_DNA"/>
</dbReference>
<protein>
    <submittedName>
        <fullName evidence="2">Uncharacterized protein</fullName>
    </submittedName>
</protein>
<dbReference type="AlphaFoldDB" id="A0A2H3U5W9"/>
<evidence type="ECO:0000313" key="3">
    <source>
        <dbReference type="Proteomes" id="UP000219369"/>
    </source>
</evidence>
<organism evidence="2 3">
    <name type="scientific">Fusarium oxysporum</name>
    <name type="common">Fusarium vascular wilt</name>
    <dbReference type="NCBI Taxonomy" id="5507"/>
    <lineage>
        <taxon>Eukaryota</taxon>
        <taxon>Fungi</taxon>
        <taxon>Dikarya</taxon>
        <taxon>Ascomycota</taxon>
        <taxon>Pezizomycotina</taxon>
        <taxon>Sordariomycetes</taxon>
        <taxon>Hypocreomycetidae</taxon>
        <taxon>Hypocreales</taxon>
        <taxon>Nectriaceae</taxon>
        <taxon>Fusarium</taxon>
        <taxon>Fusarium oxysporum species complex</taxon>
    </lineage>
</organism>